<keyword evidence="1" id="KW-0472">Membrane</keyword>
<organism evidence="2 3">
    <name type="scientific">Anaeromyces robustus</name>
    <dbReference type="NCBI Taxonomy" id="1754192"/>
    <lineage>
        <taxon>Eukaryota</taxon>
        <taxon>Fungi</taxon>
        <taxon>Fungi incertae sedis</taxon>
        <taxon>Chytridiomycota</taxon>
        <taxon>Chytridiomycota incertae sedis</taxon>
        <taxon>Neocallimastigomycetes</taxon>
        <taxon>Neocallimastigales</taxon>
        <taxon>Neocallimastigaceae</taxon>
        <taxon>Anaeromyces</taxon>
    </lineage>
</organism>
<gene>
    <name evidence="2" type="ORF">BCR32DRAFT_269069</name>
</gene>
<dbReference type="AlphaFoldDB" id="A0A1Y1X2P9"/>
<reference evidence="2 3" key="1">
    <citation type="submission" date="2016-08" db="EMBL/GenBank/DDBJ databases">
        <title>A Parts List for Fungal Cellulosomes Revealed by Comparative Genomics.</title>
        <authorList>
            <consortium name="DOE Joint Genome Institute"/>
            <person name="Haitjema C.H."/>
            <person name="Gilmore S.P."/>
            <person name="Henske J.K."/>
            <person name="Solomon K.V."/>
            <person name="De Groot R."/>
            <person name="Kuo A."/>
            <person name="Mondo S.J."/>
            <person name="Salamov A.A."/>
            <person name="Labutti K."/>
            <person name="Zhao Z."/>
            <person name="Chiniquy J."/>
            <person name="Barry K."/>
            <person name="Brewer H.M."/>
            <person name="Purvine S.O."/>
            <person name="Wright A.T."/>
            <person name="Boxma B."/>
            <person name="Van Alen T."/>
            <person name="Hackstein J.H."/>
            <person name="Baker S.E."/>
            <person name="Grigoriev I.V."/>
            <person name="O'Malley M.A."/>
        </authorList>
    </citation>
    <scope>NUCLEOTIDE SEQUENCE [LARGE SCALE GENOMIC DNA]</scope>
    <source>
        <strain evidence="2 3">S4</strain>
    </source>
</reference>
<reference evidence="2 3" key="2">
    <citation type="submission" date="2016-08" db="EMBL/GenBank/DDBJ databases">
        <title>Pervasive Adenine N6-methylation of Active Genes in Fungi.</title>
        <authorList>
            <consortium name="DOE Joint Genome Institute"/>
            <person name="Mondo S.J."/>
            <person name="Dannebaum R.O."/>
            <person name="Kuo R.C."/>
            <person name="Labutti K."/>
            <person name="Haridas S."/>
            <person name="Kuo A."/>
            <person name="Salamov A."/>
            <person name="Ahrendt S.R."/>
            <person name="Lipzen A."/>
            <person name="Sullivan W."/>
            <person name="Andreopoulos W.B."/>
            <person name="Clum A."/>
            <person name="Lindquist E."/>
            <person name="Daum C."/>
            <person name="Ramamoorthy G.K."/>
            <person name="Gryganskyi A."/>
            <person name="Culley D."/>
            <person name="Magnuson J.K."/>
            <person name="James T.Y."/>
            <person name="O'Malley M.A."/>
            <person name="Stajich J.E."/>
            <person name="Spatafora J.W."/>
            <person name="Visel A."/>
            <person name="Grigoriev I.V."/>
        </authorList>
    </citation>
    <scope>NUCLEOTIDE SEQUENCE [LARGE SCALE GENOMIC DNA]</scope>
    <source>
        <strain evidence="2 3">S4</strain>
    </source>
</reference>
<keyword evidence="1" id="KW-1133">Transmembrane helix</keyword>
<feature type="transmembrane region" description="Helical" evidence="1">
    <location>
        <begin position="78"/>
        <end position="99"/>
    </location>
</feature>
<keyword evidence="1" id="KW-0812">Transmembrane</keyword>
<feature type="transmembrane region" description="Helical" evidence="1">
    <location>
        <begin position="198"/>
        <end position="223"/>
    </location>
</feature>
<feature type="transmembrane region" description="Helical" evidence="1">
    <location>
        <begin position="120"/>
        <end position="138"/>
    </location>
</feature>
<comment type="caution">
    <text evidence="2">The sequence shown here is derived from an EMBL/GenBank/DDBJ whole genome shotgun (WGS) entry which is preliminary data.</text>
</comment>
<feature type="transmembrane region" description="Helical" evidence="1">
    <location>
        <begin position="166"/>
        <end position="186"/>
    </location>
</feature>
<keyword evidence="3" id="KW-1185">Reference proteome</keyword>
<feature type="transmembrane region" description="Helical" evidence="1">
    <location>
        <begin position="243"/>
        <end position="264"/>
    </location>
</feature>
<proteinExistence type="predicted"/>
<feature type="transmembrane region" description="Helical" evidence="1">
    <location>
        <begin position="21"/>
        <end position="38"/>
    </location>
</feature>
<feature type="transmembrane region" description="Helical" evidence="1">
    <location>
        <begin position="50"/>
        <end position="66"/>
    </location>
</feature>
<accession>A0A1Y1X2P9</accession>
<evidence type="ECO:0000313" key="2">
    <source>
        <dbReference type="EMBL" id="ORX80077.1"/>
    </source>
</evidence>
<name>A0A1Y1X2P9_9FUNG</name>
<dbReference type="Proteomes" id="UP000193944">
    <property type="component" value="Unassembled WGS sequence"/>
</dbReference>
<dbReference type="EMBL" id="MCFG01000156">
    <property type="protein sequence ID" value="ORX80077.1"/>
    <property type="molecule type" value="Genomic_DNA"/>
</dbReference>
<evidence type="ECO:0000256" key="1">
    <source>
        <dbReference type="SAM" id="Phobius"/>
    </source>
</evidence>
<protein>
    <submittedName>
        <fullName evidence="2">Uncharacterized protein</fullName>
    </submittedName>
</protein>
<evidence type="ECO:0000313" key="3">
    <source>
        <dbReference type="Proteomes" id="UP000193944"/>
    </source>
</evidence>
<sequence length="429" mass="49731">MANTYIDIISYLAELVNYSRFFGPIFTWIIVAYIYFGIGVHSGNSLWKHLYLVCSYGLIANIFYTVGELAKGLEYMDLYINTFIYCKLPEAFFFALNEWGLVYINFVKIRTCIKSLKSRIWTIFINLFFIYLSCFHLYNAATEIKNKREKYVENKETKEEYESINALIYIPISILEIYFILLIVYASLKEDNDKPKDVLTVLLNSSLSRMFIVSLILLAIAVIACFTDGSDSNGGYKVLLKRLLIRLKGAIGIIYLIDLLMLRIDLDSNTIKKQESKLLKYSIKEKRHELNRKYETGEVDNFGLDPEDPYGLNKTPMDDYIQSTSSYKNSPNLENNNENLFINTPNSEYNSGSIFKTTPISEYPRDPSLLLPKETDTPMVSSIKTPYVKDMYSQSYINKKNRNSYKKLSNIYNNNNGEIRFSPTLSYRD</sequence>